<evidence type="ECO:0000313" key="11">
    <source>
        <dbReference type="EMBL" id="KAL0270974.1"/>
    </source>
</evidence>
<organism evidence="11">
    <name type="scientific">Menopon gallinae</name>
    <name type="common">poultry shaft louse</name>
    <dbReference type="NCBI Taxonomy" id="328185"/>
    <lineage>
        <taxon>Eukaryota</taxon>
        <taxon>Metazoa</taxon>
        <taxon>Ecdysozoa</taxon>
        <taxon>Arthropoda</taxon>
        <taxon>Hexapoda</taxon>
        <taxon>Insecta</taxon>
        <taxon>Pterygota</taxon>
        <taxon>Neoptera</taxon>
        <taxon>Paraneoptera</taxon>
        <taxon>Psocodea</taxon>
        <taxon>Troctomorpha</taxon>
        <taxon>Phthiraptera</taxon>
        <taxon>Amblycera</taxon>
        <taxon>Menoponidae</taxon>
        <taxon>Menopon</taxon>
    </lineage>
</organism>
<dbReference type="GO" id="GO:0042981">
    <property type="term" value="P:regulation of apoptotic process"/>
    <property type="evidence" value="ECO:0007669"/>
    <property type="project" value="TreeGrafter"/>
</dbReference>
<dbReference type="InterPro" id="IPR050164">
    <property type="entry name" value="Peptidase_C19"/>
</dbReference>
<dbReference type="Pfam" id="PF00443">
    <property type="entry name" value="UCH"/>
    <property type="match status" value="1"/>
</dbReference>
<dbReference type="Gene3D" id="3.90.70.10">
    <property type="entry name" value="Cysteine proteinases"/>
    <property type="match status" value="1"/>
</dbReference>
<dbReference type="InterPro" id="IPR018200">
    <property type="entry name" value="USP_CS"/>
</dbReference>
<keyword evidence="5 8" id="KW-0833">Ubl conjugation pathway</keyword>
<accession>A0AAW2HM39</accession>
<dbReference type="EMBL" id="JARGDH010000004">
    <property type="protein sequence ID" value="KAL0270974.1"/>
    <property type="molecule type" value="Genomic_DNA"/>
</dbReference>
<keyword evidence="6 8" id="KW-0378">Hydrolase</keyword>
<dbReference type="GO" id="GO:0004843">
    <property type="term" value="F:cysteine-type deubiquitinase activity"/>
    <property type="evidence" value="ECO:0007669"/>
    <property type="project" value="UniProtKB-UniRule"/>
</dbReference>
<feature type="domain" description="USP" evidence="10">
    <location>
        <begin position="118"/>
        <end position="429"/>
    </location>
</feature>
<proteinExistence type="inferred from homology"/>
<dbReference type="PANTHER" id="PTHR24006">
    <property type="entry name" value="UBIQUITIN CARBOXYL-TERMINAL HYDROLASE"/>
    <property type="match status" value="1"/>
</dbReference>
<evidence type="ECO:0000256" key="9">
    <source>
        <dbReference type="SAM" id="MobiDB-lite"/>
    </source>
</evidence>
<feature type="compositionally biased region" description="Basic and acidic residues" evidence="9">
    <location>
        <begin position="678"/>
        <end position="696"/>
    </location>
</feature>
<comment type="similarity">
    <text evidence="3 8">Belongs to the peptidase C19 family.</text>
</comment>
<feature type="compositionally biased region" description="Polar residues" evidence="9">
    <location>
        <begin position="485"/>
        <end position="510"/>
    </location>
</feature>
<keyword evidence="4 8" id="KW-0645">Protease</keyword>
<feature type="compositionally biased region" description="Basic and acidic residues" evidence="9">
    <location>
        <begin position="806"/>
        <end position="818"/>
    </location>
</feature>
<dbReference type="PROSITE" id="PS00973">
    <property type="entry name" value="USP_2"/>
    <property type="match status" value="1"/>
</dbReference>
<feature type="compositionally biased region" description="Polar residues" evidence="9">
    <location>
        <begin position="525"/>
        <end position="563"/>
    </location>
</feature>
<feature type="compositionally biased region" description="Polar residues" evidence="9">
    <location>
        <begin position="712"/>
        <end position="731"/>
    </location>
</feature>
<dbReference type="PROSITE" id="PS00972">
    <property type="entry name" value="USP_1"/>
    <property type="match status" value="1"/>
</dbReference>
<feature type="compositionally biased region" description="Polar residues" evidence="9">
    <location>
        <begin position="638"/>
        <end position="647"/>
    </location>
</feature>
<comment type="caution">
    <text evidence="11">The sequence shown here is derived from an EMBL/GenBank/DDBJ whole genome shotgun (WGS) entry which is preliminary data.</text>
</comment>
<comment type="catalytic activity">
    <reaction evidence="1 8">
        <text>Thiol-dependent hydrolysis of ester, thioester, amide, peptide and isopeptide bonds formed by the C-terminal Gly of ubiquitin (a 76-residue protein attached to proteins as an intracellular targeting signal).</text>
        <dbReference type="EC" id="3.4.19.12"/>
    </reaction>
</comment>
<feature type="compositionally biased region" description="Basic and acidic residues" evidence="9">
    <location>
        <begin position="746"/>
        <end position="772"/>
    </location>
</feature>
<evidence type="ECO:0000256" key="8">
    <source>
        <dbReference type="RuleBase" id="RU366025"/>
    </source>
</evidence>
<evidence type="ECO:0000256" key="2">
    <source>
        <dbReference type="ARBA" id="ARBA00004604"/>
    </source>
</evidence>
<dbReference type="GO" id="GO:0005730">
    <property type="term" value="C:nucleolus"/>
    <property type="evidence" value="ECO:0007669"/>
    <property type="project" value="UniProtKB-SubCell"/>
</dbReference>
<name>A0AAW2HM39_9NEOP</name>
<comment type="subcellular location">
    <subcellularLocation>
        <location evidence="2">Nucleus</location>
        <location evidence="2">Nucleolus</location>
    </subcellularLocation>
</comment>
<dbReference type="InterPro" id="IPR001394">
    <property type="entry name" value="Peptidase_C19_UCH"/>
</dbReference>
<feature type="region of interest" description="Disordered" evidence="9">
    <location>
        <begin position="523"/>
        <end position="571"/>
    </location>
</feature>
<evidence type="ECO:0000259" key="10">
    <source>
        <dbReference type="PROSITE" id="PS50235"/>
    </source>
</evidence>
<gene>
    <name evidence="11" type="ORF">PYX00_008230</name>
</gene>
<dbReference type="GO" id="GO:0005829">
    <property type="term" value="C:cytosol"/>
    <property type="evidence" value="ECO:0007669"/>
    <property type="project" value="TreeGrafter"/>
</dbReference>
<feature type="region of interest" description="Disordered" evidence="9">
    <location>
        <begin position="616"/>
        <end position="647"/>
    </location>
</feature>
<dbReference type="GO" id="GO:0016579">
    <property type="term" value="P:protein deubiquitination"/>
    <property type="evidence" value="ECO:0007669"/>
    <property type="project" value="InterPro"/>
</dbReference>
<dbReference type="InterPro" id="IPR038765">
    <property type="entry name" value="Papain-like_cys_pep_sf"/>
</dbReference>
<dbReference type="SUPFAM" id="SSF54001">
    <property type="entry name" value="Cysteine proteinases"/>
    <property type="match status" value="1"/>
</dbReference>
<protein>
    <recommendedName>
        <fullName evidence="8">Ubiquitin carboxyl-terminal hydrolase</fullName>
        <ecNumber evidence="8">3.4.19.12</ecNumber>
    </recommendedName>
</protein>
<dbReference type="PANTHER" id="PTHR24006:SF758">
    <property type="entry name" value="UBIQUITIN CARBOXYL-TERMINAL HYDROLASE 36"/>
    <property type="match status" value="1"/>
</dbReference>
<feature type="region of interest" description="Disordered" evidence="9">
    <location>
        <begin position="676"/>
        <end position="818"/>
    </location>
</feature>
<dbReference type="EC" id="3.4.19.12" evidence="8"/>
<evidence type="ECO:0000256" key="1">
    <source>
        <dbReference type="ARBA" id="ARBA00000707"/>
    </source>
</evidence>
<dbReference type="InterPro" id="IPR028889">
    <property type="entry name" value="USP"/>
</dbReference>
<evidence type="ECO:0000256" key="5">
    <source>
        <dbReference type="ARBA" id="ARBA00022786"/>
    </source>
</evidence>
<evidence type="ECO:0000256" key="4">
    <source>
        <dbReference type="ARBA" id="ARBA00022670"/>
    </source>
</evidence>
<keyword evidence="7 8" id="KW-0788">Thiol protease</keyword>
<reference evidence="11" key="1">
    <citation type="journal article" date="2024" name="Gigascience">
        <title>Chromosome-level genome of the poultry shaft louse Menopon gallinae provides insight into the host-switching and adaptive evolution of parasitic lice.</title>
        <authorList>
            <person name="Xu Y."/>
            <person name="Ma L."/>
            <person name="Liu S."/>
            <person name="Liang Y."/>
            <person name="Liu Q."/>
            <person name="He Z."/>
            <person name="Tian L."/>
            <person name="Duan Y."/>
            <person name="Cai W."/>
            <person name="Li H."/>
            <person name="Song F."/>
        </authorList>
    </citation>
    <scope>NUCLEOTIDE SEQUENCE</scope>
    <source>
        <strain evidence="11">Cailab_2023a</strain>
    </source>
</reference>
<evidence type="ECO:0000256" key="3">
    <source>
        <dbReference type="ARBA" id="ARBA00009085"/>
    </source>
</evidence>
<feature type="region of interest" description="Disordered" evidence="9">
    <location>
        <begin position="453"/>
        <end position="510"/>
    </location>
</feature>
<evidence type="ECO:0000256" key="6">
    <source>
        <dbReference type="ARBA" id="ARBA00022801"/>
    </source>
</evidence>
<dbReference type="PROSITE" id="PS50235">
    <property type="entry name" value="USP_3"/>
    <property type="match status" value="1"/>
</dbReference>
<dbReference type="GO" id="GO:0006508">
    <property type="term" value="P:proteolysis"/>
    <property type="evidence" value="ECO:0007669"/>
    <property type="project" value="UniProtKB-KW"/>
</dbReference>
<sequence length="910" mass="102521">MRMPASGGDPVSATLRLAFSPASKSEDLDSGVEASAKRVLLSSIEFEPPTNYQSSVLNNLKSKYIVINTKHALATPKLANGSNVNKKSNNVSLPVPKLTLFPPERVQLGYRGNISVGSGMANLGNTCYLNSTLQALFHVPALVNWLVSETAHQKCEQNSEIQLHPDDITCSVIKTFKCSQQKTGNVMKPISVYSKLKAICKHLTHGSQEDAHEFMRYLLESLEKNYLTRFQGHKLDNASKETTPINQIFGGYIRTEVTCLSCKAVSTTFQHFQDLPLDIRKASTLNDALAGYFERERLPECEDAYKCEKCNRKVAATKKFTIEKPPNVLCVQLKRFSVTNGKITKQVQLPQYLDVTRFVSPSVQPRHPVKYRLVSMVTHMGHSANCGHYTAIALAANGFYYQFDDSSVRQIPLSTVLNMSAYLVLYEMERPFTPHSPRPFPAPATVVWNNSNNSNSSCSSSTASSNSNVSANTDQGVGMAEDSVQEATPKSSSVTALTDNDSNRAGTDSQPCVVYRVKNCKMYSRPNSPTPNHQQIANKVQKTDLSSTSSSLVPYDSDVSTQSDVEDKDKSELEKLLTKSSISVKGWEVTDLDDTVTYNLKSGTTNWNVTEMKTPKMTRNFSDTELDGRKKKKHKTSGSDSELNESSWKAKATLVDSKKKGSILNSILQMYSNNFGKNCEKTEDNRKSEENEEKTKQRQFGSPKEDGKVPKNVQQARVVSENGTNNGSSALENGKRSYHNGNSSKENAEESGSRESNGSEKSEHDFQRKKDVFGFSQNSHRGYGAPVKSWNGTRSSMDREVEEEKNENNKRSIDELYNDDYDKGKTKKIKGAYNREREWPRYNAFQERANQQIHQSYHWKSNGKFDHGRRHQFERRHFRNRFNGSRYWNYQKKHGKRSNHGFSHYNNYRY</sequence>
<feature type="compositionally biased region" description="Low complexity" evidence="9">
    <location>
        <begin position="453"/>
        <end position="473"/>
    </location>
</feature>
<dbReference type="AlphaFoldDB" id="A0AAW2HM39"/>
<evidence type="ECO:0000256" key="7">
    <source>
        <dbReference type="ARBA" id="ARBA00022807"/>
    </source>
</evidence>